<dbReference type="GO" id="GO:0015171">
    <property type="term" value="F:amino acid transmembrane transporter activity"/>
    <property type="evidence" value="ECO:0007669"/>
    <property type="project" value="TreeGrafter"/>
</dbReference>
<comment type="subcellular location">
    <subcellularLocation>
        <location evidence="1">Membrane</location>
        <topology evidence="1">Multi-pass membrane protein</topology>
    </subcellularLocation>
</comment>
<keyword evidence="2" id="KW-0813">Transport</keyword>
<keyword evidence="3 6" id="KW-0812">Transmembrane</keyword>
<dbReference type="PANTHER" id="PTHR43243:SF4">
    <property type="entry name" value="CATIONIC AMINO ACID TRANSPORTER 4"/>
    <property type="match status" value="1"/>
</dbReference>
<dbReference type="Gene3D" id="1.20.1740.10">
    <property type="entry name" value="Amino acid/polyamine transporter I"/>
    <property type="match status" value="1"/>
</dbReference>
<evidence type="ECO:0000256" key="6">
    <source>
        <dbReference type="SAM" id="Phobius"/>
    </source>
</evidence>
<dbReference type="Proteomes" id="UP000535491">
    <property type="component" value="Unassembled WGS sequence"/>
</dbReference>
<reference evidence="8 9" key="1">
    <citation type="submission" date="2020-07" db="EMBL/GenBank/DDBJ databases">
        <authorList>
            <person name="Feng H."/>
        </authorList>
    </citation>
    <scope>NUCLEOTIDE SEQUENCE [LARGE SCALE GENOMIC DNA]</scope>
    <source>
        <strain evidence="9">s-10</strain>
    </source>
</reference>
<evidence type="ECO:0000313" key="8">
    <source>
        <dbReference type="EMBL" id="MBA4492792.1"/>
    </source>
</evidence>
<dbReference type="GO" id="GO:0016020">
    <property type="term" value="C:membrane"/>
    <property type="evidence" value="ECO:0007669"/>
    <property type="project" value="UniProtKB-SubCell"/>
</dbReference>
<protein>
    <submittedName>
        <fullName evidence="8">Amino acid permease</fullName>
    </submittedName>
</protein>
<feature type="transmembrane region" description="Helical" evidence="6">
    <location>
        <begin position="48"/>
        <end position="66"/>
    </location>
</feature>
<dbReference type="Pfam" id="PF00324">
    <property type="entry name" value="AA_permease"/>
    <property type="match status" value="1"/>
</dbReference>
<evidence type="ECO:0000313" key="9">
    <source>
        <dbReference type="Proteomes" id="UP000535491"/>
    </source>
</evidence>
<sequence length="128" mass="13649">MFVLTRVATAAKPDPAILISFIIAGLASAAAALCYAEFSGLIPVAGSTYTYSYTVLGEFVAWMIGWDLILEYAPVTPIVGIIASIWLIIRLPPVTWGVFPFSLGIVLYFLYGICHSELAKAEKGTGGS</sequence>
<name>A0A7W1WMS2_9BACL</name>
<evidence type="ECO:0000259" key="7">
    <source>
        <dbReference type="Pfam" id="PF00324"/>
    </source>
</evidence>
<feature type="transmembrane region" description="Helical" evidence="6">
    <location>
        <begin position="16"/>
        <end position="36"/>
    </location>
</feature>
<evidence type="ECO:0000256" key="3">
    <source>
        <dbReference type="ARBA" id="ARBA00022692"/>
    </source>
</evidence>
<feature type="transmembrane region" description="Helical" evidence="6">
    <location>
        <begin position="72"/>
        <end position="89"/>
    </location>
</feature>
<dbReference type="RefSeq" id="WP_181750526.1">
    <property type="nucleotide sequence ID" value="NZ_JAECVR010000001.1"/>
</dbReference>
<evidence type="ECO:0000256" key="4">
    <source>
        <dbReference type="ARBA" id="ARBA00022989"/>
    </source>
</evidence>
<feature type="domain" description="Amino acid permease/ SLC12A" evidence="7">
    <location>
        <begin position="14"/>
        <end position="115"/>
    </location>
</feature>
<dbReference type="PANTHER" id="PTHR43243">
    <property type="entry name" value="INNER MEMBRANE TRANSPORTER YGJI-RELATED"/>
    <property type="match status" value="1"/>
</dbReference>
<evidence type="ECO:0000256" key="5">
    <source>
        <dbReference type="ARBA" id="ARBA00023136"/>
    </source>
</evidence>
<evidence type="ECO:0000256" key="1">
    <source>
        <dbReference type="ARBA" id="ARBA00004141"/>
    </source>
</evidence>
<comment type="caution">
    <text evidence="8">The sequence shown here is derived from an EMBL/GenBank/DDBJ whole genome shotgun (WGS) entry which is preliminary data.</text>
</comment>
<proteinExistence type="predicted"/>
<dbReference type="InterPro" id="IPR004841">
    <property type="entry name" value="AA-permease/SLC12A_dom"/>
</dbReference>
<organism evidence="8 9">
    <name type="scientific">Paenactinomyces guangxiensis</name>
    <dbReference type="NCBI Taxonomy" id="1490290"/>
    <lineage>
        <taxon>Bacteria</taxon>
        <taxon>Bacillati</taxon>
        <taxon>Bacillota</taxon>
        <taxon>Bacilli</taxon>
        <taxon>Bacillales</taxon>
        <taxon>Thermoactinomycetaceae</taxon>
        <taxon>Paenactinomyces</taxon>
    </lineage>
</organism>
<evidence type="ECO:0000256" key="2">
    <source>
        <dbReference type="ARBA" id="ARBA00022448"/>
    </source>
</evidence>
<keyword evidence="4 6" id="KW-1133">Transmembrane helix</keyword>
<keyword evidence="5 6" id="KW-0472">Membrane</keyword>
<gene>
    <name evidence="8" type="ORF">H1191_00500</name>
</gene>
<accession>A0A7W1WMS2</accession>
<dbReference type="AlphaFoldDB" id="A0A7W1WMS2"/>
<dbReference type="EMBL" id="JACEIQ010000001">
    <property type="protein sequence ID" value="MBA4492792.1"/>
    <property type="molecule type" value="Genomic_DNA"/>
</dbReference>
<keyword evidence="9" id="KW-1185">Reference proteome</keyword>
<feature type="transmembrane region" description="Helical" evidence="6">
    <location>
        <begin position="96"/>
        <end position="113"/>
    </location>
</feature>